<dbReference type="Proteomes" id="UP000624183">
    <property type="component" value="Unassembled WGS sequence"/>
</dbReference>
<evidence type="ECO:0000259" key="4">
    <source>
        <dbReference type="Pfam" id="PF22725"/>
    </source>
</evidence>
<keyword evidence="1" id="KW-0560">Oxidoreductase</keyword>
<feature type="region of interest" description="Disordered" evidence="2">
    <location>
        <begin position="1"/>
        <end position="28"/>
    </location>
</feature>
<dbReference type="Gene3D" id="3.30.360.10">
    <property type="entry name" value="Dihydrodipicolinate Reductase, domain 2"/>
    <property type="match status" value="1"/>
</dbReference>
<keyword evidence="6" id="KW-1185">Reference proteome</keyword>
<evidence type="ECO:0000313" key="6">
    <source>
        <dbReference type="Proteomes" id="UP000624183"/>
    </source>
</evidence>
<dbReference type="Gene3D" id="3.40.50.720">
    <property type="entry name" value="NAD(P)-binding Rossmann-like Domain"/>
    <property type="match status" value="1"/>
</dbReference>
<comment type="caution">
    <text evidence="5">The sequence shown here is derived from an EMBL/GenBank/DDBJ whole genome shotgun (WGS) entry which is preliminary data.</text>
</comment>
<sequence length="322" mass="32659">MAGPGPPARSAAAPGTLARMTTADTTPPLRIGLLGTGPWARNTQAPALAAHPGVELSGVWGRRAEAADALATAHGTRAYTGEEGIDALLEASDAVAFALPPDVQAPLAVRAAEAGCHLLMDKPVATTVAGARAVAEAAEKASVASVVFCTLRFAPETSAWIAEQAAVDGWFTARAQWLGSLYAAGSDSEYADSPWRRDKGGLWDVGPHALSVLIPVLGDVEHLTAAAGPADTTHLILRHTSGASSTVTLGLSAPPGAAGVEIELRGERGTASIPGWAGAETAFRGAVDALAEAVRTGVPHACDARFGLHLTELLAAAEEQAG</sequence>
<dbReference type="SUPFAM" id="SSF51735">
    <property type="entry name" value="NAD(P)-binding Rossmann-fold domains"/>
    <property type="match status" value="1"/>
</dbReference>
<protein>
    <submittedName>
        <fullName evidence="5">Oxidoreductase</fullName>
    </submittedName>
</protein>
<proteinExistence type="predicted"/>
<accession>A0ABQ3BGC5</accession>
<dbReference type="InterPro" id="IPR036291">
    <property type="entry name" value="NAD(P)-bd_dom_sf"/>
</dbReference>
<dbReference type="Pfam" id="PF22725">
    <property type="entry name" value="GFO_IDH_MocA_C3"/>
    <property type="match status" value="1"/>
</dbReference>
<dbReference type="Pfam" id="PF01408">
    <property type="entry name" value="GFO_IDH_MocA"/>
    <property type="match status" value="1"/>
</dbReference>
<dbReference type="InterPro" id="IPR000683">
    <property type="entry name" value="Gfo/Idh/MocA-like_OxRdtase_N"/>
</dbReference>
<name>A0ABQ3BGC5_9ACTN</name>
<dbReference type="EMBL" id="BMUW01000002">
    <property type="protein sequence ID" value="GGZ43577.1"/>
    <property type="molecule type" value="Genomic_DNA"/>
</dbReference>
<dbReference type="InterPro" id="IPR055170">
    <property type="entry name" value="GFO_IDH_MocA-like_dom"/>
</dbReference>
<evidence type="ECO:0000259" key="3">
    <source>
        <dbReference type="Pfam" id="PF01408"/>
    </source>
</evidence>
<evidence type="ECO:0000313" key="5">
    <source>
        <dbReference type="EMBL" id="GGZ43577.1"/>
    </source>
</evidence>
<dbReference type="PANTHER" id="PTHR43818:SF11">
    <property type="entry name" value="BCDNA.GH03377"/>
    <property type="match status" value="1"/>
</dbReference>
<evidence type="ECO:0000256" key="2">
    <source>
        <dbReference type="SAM" id="MobiDB-lite"/>
    </source>
</evidence>
<feature type="domain" description="GFO/IDH/MocA-like oxidoreductase" evidence="4">
    <location>
        <begin position="191"/>
        <end position="271"/>
    </location>
</feature>
<gene>
    <name evidence="5" type="ORF">GCM10010328_17190</name>
</gene>
<organism evidence="5 6">
    <name type="scientific">Streptomyces rubiginosohelvolus</name>
    <dbReference type="NCBI Taxonomy" id="67362"/>
    <lineage>
        <taxon>Bacteria</taxon>
        <taxon>Bacillati</taxon>
        <taxon>Actinomycetota</taxon>
        <taxon>Actinomycetes</taxon>
        <taxon>Kitasatosporales</taxon>
        <taxon>Streptomycetaceae</taxon>
        <taxon>Streptomyces</taxon>
    </lineage>
</organism>
<dbReference type="SUPFAM" id="SSF55347">
    <property type="entry name" value="Glyceraldehyde-3-phosphate dehydrogenase-like, C-terminal domain"/>
    <property type="match status" value="1"/>
</dbReference>
<evidence type="ECO:0000256" key="1">
    <source>
        <dbReference type="ARBA" id="ARBA00023002"/>
    </source>
</evidence>
<reference evidence="6" key="1">
    <citation type="journal article" date="2019" name="Int. J. Syst. Evol. Microbiol.">
        <title>The Global Catalogue of Microorganisms (GCM) 10K type strain sequencing project: providing services to taxonomists for standard genome sequencing and annotation.</title>
        <authorList>
            <consortium name="The Broad Institute Genomics Platform"/>
            <consortium name="The Broad Institute Genome Sequencing Center for Infectious Disease"/>
            <person name="Wu L."/>
            <person name="Ma J."/>
        </authorList>
    </citation>
    <scope>NUCLEOTIDE SEQUENCE [LARGE SCALE GENOMIC DNA]</scope>
    <source>
        <strain evidence="6">JCM 4602</strain>
    </source>
</reference>
<dbReference type="PANTHER" id="PTHR43818">
    <property type="entry name" value="BCDNA.GH03377"/>
    <property type="match status" value="1"/>
</dbReference>
<dbReference type="InterPro" id="IPR050463">
    <property type="entry name" value="Gfo/Idh/MocA_oxidrdct_glycsds"/>
</dbReference>
<feature type="domain" description="Gfo/Idh/MocA-like oxidoreductase N-terminal" evidence="3">
    <location>
        <begin position="29"/>
        <end position="144"/>
    </location>
</feature>